<dbReference type="InterPro" id="IPR037401">
    <property type="entry name" value="SnoaL-like"/>
</dbReference>
<evidence type="ECO:0000313" key="2">
    <source>
        <dbReference type="EMBL" id="VEH71230.1"/>
    </source>
</evidence>
<dbReference type="GeneID" id="64407975"/>
<sequence length="131" mass="15606">MSDFRRKLAEFFDAENRRDWDNYREFLHPQVEWVLEEDVIKGRERYCETIVAAYAQSASRFRMHQMLEFEDGRRIATLLVDTDGRRSLDIFEFEDGLIRREWEYLLGCGADWNGRSLSYGRGQEDAGEIPL</sequence>
<protein>
    <submittedName>
        <fullName evidence="2">SnoaL-like domain</fullName>
    </submittedName>
</protein>
<name>A0A3S4VKM1_9ACTN</name>
<dbReference type="InterPro" id="IPR032710">
    <property type="entry name" value="NTF2-like_dom_sf"/>
</dbReference>
<keyword evidence="3" id="KW-1185">Reference proteome</keyword>
<proteinExistence type="predicted"/>
<evidence type="ECO:0000313" key="3">
    <source>
        <dbReference type="Proteomes" id="UP000273044"/>
    </source>
</evidence>
<accession>A0A3S4VKM1</accession>
<gene>
    <name evidence="2" type="ORF">NCTC12967_02548</name>
</gene>
<dbReference type="RefSeq" id="WP_126409456.1">
    <property type="nucleotide sequence ID" value="NZ_CAUVFS010000010.1"/>
</dbReference>
<dbReference type="Gene3D" id="3.10.450.50">
    <property type="match status" value="1"/>
</dbReference>
<dbReference type="EMBL" id="LR134406">
    <property type="protein sequence ID" value="VEH71230.1"/>
    <property type="molecule type" value="Genomic_DNA"/>
</dbReference>
<dbReference type="SUPFAM" id="SSF54427">
    <property type="entry name" value="NTF2-like"/>
    <property type="match status" value="1"/>
</dbReference>
<dbReference type="Proteomes" id="UP000273044">
    <property type="component" value="Chromosome"/>
</dbReference>
<feature type="domain" description="SnoaL-like" evidence="1">
    <location>
        <begin position="9"/>
        <end position="100"/>
    </location>
</feature>
<organism evidence="2 3">
    <name type="scientific">Arachnia propionica</name>
    <dbReference type="NCBI Taxonomy" id="1750"/>
    <lineage>
        <taxon>Bacteria</taxon>
        <taxon>Bacillati</taxon>
        <taxon>Actinomycetota</taxon>
        <taxon>Actinomycetes</taxon>
        <taxon>Propionibacteriales</taxon>
        <taxon>Propionibacteriaceae</taxon>
        <taxon>Arachnia</taxon>
    </lineage>
</organism>
<dbReference type="Pfam" id="PF12680">
    <property type="entry name" value="SnoaL_2"/>
    <property type="match status" value="1"/>
</dbReference>
<evidence type="ECO:0000259" key="1">
    <source>
        <dbReference type="Pfam" id="PF12680"/>
    </source>
</evidence>
<dbReference type="AlphaFoldDB" id="A0A3S4VKM1"/>
<reference evidence="2 3" key="1">
    <citation type="submission" date="2018-12" db="EMBL/GenBank/DDBJ databases">
        <authorList>
            <consortium name="Pathogen Informatics"/>
        </authorList>
    </citation>
    <scope>NUCLEOTIDE SEQUENCE [LARGE SCALE GENOMIC DNA]</scope>
    <source>
        <strain evidence="2 3">NCTC12967</strain>
    </source>
</reference>